<accession>A0ABS4YQS2</accession>
<gene>
    <name evidence="2" type="ORF">JOF44_004007</name>
</gene>
<proteinExistence type="predicted"/>
<comment type="caution">
    <text evidence="2">The sequence shown here is derived from an EMBL/GenBank/DDBJ whole genome shotgun (WGS) entry which is preliminary data.</text>
</comment>
<dbReference type="EMBL" id="JAGIOC010000001">
    <property type="protein sequence ID" value="MBP2411104.1"/>
    <property type="molecule type" value="Genomic_DNA"/>
</dbReference>
<protein>
    <recommendedName>
        <fullName evidence="4">WXG100 family type VII secretion target</fullName>
    </recommendedName>
</protein>
<evidence type="ECO:0000313" key="2">
    <source>
        <dbReference type="EMBL" id="MBP2411104.1"/>
    </source>
</evidence>
<dbReference type="RefSeq" id="WP_209895497.1">
    <property type="nucleotide sequence ID" value="NZ_BAAAJV010000050.1"/>
</dbReference>
<feature type="compositionally biased region" description="Gly residues" evidence="1">
    <location>
        <begin position="92"/>
        <end position="105"/>
    </location>
</feature>
<dbReference type="Proteomes" id="UP000698222">
    <property type="component" value="Unassembled WGS sequence"/>
</dbReference>
<reference evidence="2 3" key="1">
    <citation type="submission" date="2021-03" db="EMBL/GenBank/DDBJ databases">
        <title>Sequencing the genomes of 1000 actinobacteria strains.</title>
        <authorList>
            <person name="Klenk H.-P."/>
        </authorList>
    </citation>
    <scope>NUCLEOTIDE SEQUENCE [LARGE SCALE GENOMIC DNA]</scope>
    <source>
        <strain evidence="2 3">DSM 14564</strain>
    </source>
</reference>
<organism evidence="2 3">
    <name type="scientific">Brachybacterium fresconis</name>
    <dbReference type="NCBI Taxonomy" id="173363"/>
    <lineage>
        <taxon>Bacteria</taxon>
        <taxon>Bacillati</taxon>
        <taxon>Actinomycetota</taxon>
        <taxon>Actinomycetes</taxon>
        <taxon>Micrococcales</taxon>
        <taxon>Dermabacteraceae</taxon>
        <taxon>Brachybacterium</taxon>
    </lineage>
</organism>
<feature type="region of interest" description="Disordered" evidence="1">
    <location>
        <begin position="78"/>
        <end position="105"/>
    </location>
</feature>
<evidence type="ECO:0000256" key="1">
    <source>
        <dbReference type="SAM" id="MobiDB-lite"/>
    </source>
</evidence>
<evidence type="ECO:0000313" key="3">
    <source>
        <dbReference type="Proteomes" id="UP000698222"/>
    </source>
</evidence>
<sequence length="350" mass="36004">MSGFFGADPEQLREHATTMRAKAQRLVELRDSLEPLVMDESIWHGQDADSFRQSWSGVTAPLFAGSGEDLTRRGRGLEDHAEQQDTASVADGGSGAGEGSGGGSDEGFNPLSFLGDLAKDAQDIFKNSTKMLDFLKRIPSAADEYAQLAERGLEGLWKSSYLDELFNGGKGWQAAAESALGKLGIPSSLGTFEPGKYLNKLDEVAPFLKTGGKLLGKAVPFADIGFGLHQAFTADNAYDRWSGGLGAAGGTLLAIAPLTGPAAPIVGAIGAGLGVVSIGMDVGKLVYENWDDITGTVGDAWDATTGAISDTAGAVSDAVGDASEAVTDTVSDVGSTVSDGIGAVGDAFGF</sequence>
<evidence type="ECO:0008006" key="4">
    <source>
        <dbReference type="Google" id="ProtNLM"/>
    </source>
</evidence>
<dbReference type="Gene3D" id="1.20.120.20">
    <property type="entry name" value="Apolipoprotein"/>
    <property type="match status" value="1"/>
</dbReference>
<keyword evidence="3" id="KW-1185">Reference proteome</keyword>
<name>A0ABS4YQS2_9MICO</name>